<sequence>MDGLLEEEWRRLVASWEVPAEEEAAVAELIADEPDRHDWRVVDAALDRLACPACGGRLSRGPVGCAPCDLAHGFRYVAIETDRPGVPWGNEHAIRVNVSVVRRPHVTSESELLVRRLVLPALLVGMVPTTRQAQRVSAAVKQASRAQRAALAERAIEELMREC</sequence>
<proteinExistence type="predicted"/>
<reference evidence="1 2" key="1">
    <citation type="submission" date="2018-04" db="EMBL/GenBank/DDBJ databases">
        <title>Novel actinobacteria from marine sediment.</title>
        <authorList>
            <person name="Ng Z.Y."/>
            <person name="Tan G.Y.A."/>
        </authorList>
    </citation>
    <scope>NUCLEOTIDE SEQUENCE [LARGE SCALE GENOMIC DNA]</scope>
    <source>
        <strain evidence="1 2">TPS81</strain>
    </source>
</reference>
<comment type="caution">
    <text evidence="1">The sequence shown here is derived from an EMBL/GenBank/DDBJ whole genome shotgun (WGS) entry which is preliminary data.</text>
</comment>
<dbReference type="Proteomes" id="UP000253318">
    <property type="component" value="Unassembled WGS sequence"/>
</dbReference>
<name>A0A368T514_9ACTN</name>
<evidence type="ECO:0000313" key="2">
    <source>
        <dbReference type="Proteomes" id="UP000253318"/>
    </source>
</evidence>
<accession>A0A368T514</accession>
<evidence type="ECO:0000313" key="1">
    <source>
        <dbReference type="EMBL" id="RCV58689.1"/>
    </source>
</evidence>
<dbReference type="AlphaFoldDB" id="A0A368T514"/>
<organism evidence="1 2">
    <name type="scientific">Marinitenerispora sediminis</name>
    <dbReference type="NCBI Taxonomy" id="1931232"/>
    <lineage>
        <taxon>Bacteria</taxon>
        <taxon>Bacillati</taxon>
        <taxon>Actinomycetota</taxon>
        <taxon>Actinomycetes</taxon>
        <taxon>Streptosporangiales</taxon>
        <taxon>Nocardiopsidaceae</taxon>
        <taxon>Marinitenerispora</taxon>
    </lineage>
</organism>
<keyword evidence="2" id="KW-1185">Reference proteome</keyword>
<dbReference type="EMBL" id="QEIN01000086">
    <property type="protein sequence ID" value="RCV58689.1"/>
    <property type="molecule type" value="Genomic_DNA"/>
</dbReference>
<gene>
    <name evidence="1" type="ORF">DEF24_12650</name>
</gene>
<protein>
    <submittedName>
        <fullName evidence="1">Uncharacterized protein</fullName>
    </submittedName>
</protein>
<dbReference type="OrthoDB" id="3818361at2"/>